<proteinExistence type="predicted"/>
<dbReference type="EMBL" id="MH746814">
    <property type="protein sequence ID" value="AYD82458.1"/>
    <property type="molecule type" value="Genomic_DNA"/>
</dbReference>
<evidence type="ECO:0000313" key="1">
    <source>
        <dbReference type="EMBL" id="AYD82458.1"/>
    </source>
</evidence>
<gene>
    <name evidence="1" type="ORF">Aci05_116</name>
</gene>
<name>A0A386KAQ1_9CAUD</name>
<evidence type="ECO:0000313" key="2">
    <source>
        <dbReference type="Proteomes" id="UP000269940"/>
    </source>
</evidence>
<keyword evidence="2" id="KW-1185">Reference proteome</keyword>
<sequence length="57" mass="6482">MAKHNQATKDFKQKDYRDIRVEYGCGVCIQQGGEAVVLDKVGARKLIKELSSWIDNK</sequence>
<organism evidence="1 2">
    <name type="scientific">Acinetobacter phage vB_AbaM_B09_Aci05</name>
    <dbReference type="NCBI Taxonomy" id="2315458"/>
    <lineage>
        <taxon>Viruses</taxon>
        <taxon>Duplodnaviria</taxon>
        <taxon>Heunggongvirae</taxon>
        <taxon>Uroviricota</taxon>
        <taxon>Caudoviricetes</taxon>
        <taxon>Saclayvirus</taxon>
        <taxon>Saclayvirus Aci05</taxon>
    </lineage>
</organism>
<protein>
    <submittedName>
        <fullName evidence="1">Uncharacterized protein</fullName>
    </submittedName>
</protein>
<dbReference type="Proteomes" id="UP000269940">
    <property type="component" value="Segment"/>
</dbReference>
<accession>A0A386KAQ1</accession>
<reference evidence="1 2" key="1">
    <citation type="submission" date="2018-08" db="EMBL/GenBank/DDBJ databases">
        <title>Complete genome sequence of five Acinetobacter baumannii phages from Abidjan, Cote d'Ivoire.</title>
        <authorList>
            <person name="Essoh C."/>
            <person name="Vernadet J.-P."/>
            <person name="Vergnaud G."/>
            <person name="Resch G."/>
            <person name="Pourcel C."/>
        </authorList>
    </citation>
    <scope>NUCLEOTIDE SEQUENCE [LARGE SCALE GENOMIC DNA]</scope>
</reference>